<organism evidence="1 2">
    <name type="scientific">Aromia moschata</name>
    <dbReference type="NCBI Taxonomy" id="1265417"/>
    <lineage>
        <taxon>Eukaryota</taxon>
        <taxon>Metazoa</taxon>
        <taxon>Ecdysozoa</taxon>
        <taxon>Arthropoda</taxon>
        <taxon>Hexapoda</taxon>
        <taxon>Insecta</taxon>
        <taxon>Pterygota</taxon>
        <taxon>Neoptera</taxon>
        <taxon>Endopterygota</taxon>
        <taxon>Coleoptera</taxon>
        <taxon>Polyphaga</taxon>
        <taxon>Cucujiformia</taxon>
        <taxon>Chrysomeloidea</taxon>
        <taxon>Cerambycidae</taxon>
        <taxon>Cerambycinae</taxon>
        <taxon>Callichromatini</taxon>
        <taxon>Aromia</taxon>
    </lineage>
</organism>
<sequence>MKLTTEDLNPVGEKYVSSLFDQRKSKTVVITHPSKLVEVDDGFKELGFDFMVYPSVEESFLNTL</sequence>
<protein>
    <submittedName>
        <fullName evidence="1">Uncharacterized protein</fullName>
    </submittedName>
</protein>
<dbReference type="Proteomes" id="UP001162162">
    <property type="component" value="Unassembled WGS sequence"/>
</dbReference>
<reference evidence="1" key="1">
    <citation type="journal article" date="2023" name="Insect Mol. Biol.">
        <title>Genome sequencing provides insights into the evolution of gene families encoding plant cell wall-degrading enzymes in longhorned beetles.</title>
        <authorList>
            <person name="Shin N.R."/>
            <person name="Okamura Y."/>
            <person name="Kirsch R."/>
            <person name="Pauchet Y."/>
        </authorList>
    </citation>
    <scope>NUCLEOTIDE SEQUENCE</scope>
    <source>
        <strain evidence="1">AMC_N1</strain>
    </source>
</reference>
<proteinExistence type="predicted"/>
<keyword evidence="2" id="KW-1185">Reference proteome</keyword>
<dbReference type="EMBL" id="JAPWTK010000007">
    <property type="protein sequence ID" value="KAJ8960915.1"/>
    <property type="molecule type" value="Genomic_DNA"/>
</dbReference>
<gene>
    <name evidence="1" type="ORF">NQ318_020214</name>
</gene>
<comment type="caution">
    <text evidence="1">The sequence shown here is derived from an EMBL/GenBank/DDBJ whole genome shotgun (WGS) entry which is preliminary data.</text>
</comment>
<accession>A0AAV8ZC64</accession>
<name>A0AAV8ZC64_9CUCU</name>
<dbReference type="AlphaFoldDB" id="A0AAV8ZC64"/>
<evidence type="ECO:0000313" key="2">
    <source>
        <dbReference type="Proteomes" id="UP001162162"/>
    </source>
</evidence>
<evidence type="ECO:0000313" key="1">
    <source>
        <dbReference type="EMBL" id="KAJ8960915.1"/>
    </source>
</evidence>